<feature type="compositionally biased region" description="Basic and acidic residues" evidence="1">
    <location>
        <begin position="222"/>
        <end position="232"/>
    </location>
</feature>
<dbReference type="Proteomes" id="UP000196402">
    <property type="component" value="Unassembled WGS sequence"/>
</dbReference>
<dbReference type="VEuPathDB" id="PlasmoDB:PVX_009595"/>
<gene>
    <name evidence="2" type="ORF">PVT01_000007600</name>
</gene>
<dbReference type="VEuPathDB" id="PlasmoDB:PVW1_040005700"/>
<evidence type="ECO:0000313" key="2">
    <source>
        <dbReference type="EMBL" id="SCA59537.1"/>
    </source>
</evidence>
<dbReference type="AlphaFoldDB" id="A0A1G4E5Z3"/>
<proteinExistence type="predicted"/>
<dbReference type="InterPro" id="IPR008780">
    <property type="entry name" value="Plasmodium_Vir"/>
</dbReference>
<sequence length="391" mass="45352">MEEHNGAKYATLILKDSSPYILYNKFNRNNIEDKDIHYCVDKFQLRTNEELYNLCKMFEKNLSELPTIMRTEEDNKQHCRYLTFWINDKIRNNFKTHNVPNDDHNYIVQGFFSVSNFVNNGLPKIHCNYDYNRDITMDIWKKWKDLYDYIINRNHIQKVINTSKDLCEKYSTYYSYIKEIYSDYEKECCIKQYGNCPEYLDFREWCNDDNVLNKLSCAHSHHDDATPVKSPEDVAGEEQVAEEASEGNKEDKGQQAQSQGIGGEALSVGSEGGLFLTEIDVRGGHLDTEVTEYLGNKQFGMEDNNGEPSNHNAFNPARTITYTSLGLVLPLVTLYRFTPLGSCVNTRILGKNELMDNMKRNHYELLLNDVRNGEMSLNDTTYSISYNSASK</sequence>
<dbReference type="Pfam" id="PF05795">
    <property type="entry name" value="Plasmodium_Vir"/>
    <property type="match status" value="1"/>
</dbReference>
<dbReference type="VEuPathDB" id="PlasmoDB:PVP01_0006890"/>
<accession>A0A1G4E5Z3</accession>
<organism evidence="2 3">
    <name type="scientific">Plasmodium vivax</name>
    <name type="common">malaria parasite P. vivax</name>
    <dbReference type="NCBI Taxonomy" id="5855"/>
    <lineage>
        <taxon>Eukaryota</taxon>
        <taxon>Sar</taxon>
        <taxon>Alveolata</taxon>
        <taxon>Apicomplexa</taxon>
        <taxon>Aconoidasida</taxon>
        <taxon>Haemosporida</taxon>
        <taxon>Plasmodiidae</taxon>
        <taxon>Plasmodium</taxon>
        <taxon>Plasmodium (Plasmodium)</taxon>
    </lineage>
</organism>
<feature type="compositionally biased region" description="Acidic residues" evidence="1">
    <location>
        <begin position="234"/>
        <end position="245"/>
    </location>
</feature>
<dbReference type="EMBL" id="FLYH01000008">
    <property type="protein sequence ID" value="SCA59537.1"/>
    <property type="molecule type" value="Genomic_DNA"/>
</dbReference>
<feature type="region of interest" description="Disordered" evidence="1">
    <location>
        <begin position="222"/>
        <end position="263"/>
    </location>
</feature>
<protein>
    <submittedName>
        <fullName evidence="2">VIR protein</fullName>
    </submittedName>
</protein>
<name>A0A1G4E5Z3_PLAVI</name>
<dbReference type="VEuPathDB" id="PlasmoDB:PVPAM_110060100"/>
<reference evidence="2 3" key="1">
    <citation type="submission" date="2016-07" db="EMBL/GenBank/DDBJ databases">
        <authorList>
            <consortium name="Pathogen Informatics"/>
        </authorList>
    </citation>
    <scope>NUCLEOTIDE SEQUENCE [LARGE SCALE GENOMIC DNA]</scope>
</reference>
<evidence type="ECO:0000313" key="3">
    <source>
        <dbReference type="Proteomes" id="UP000196402"/>
    </source>
</evidence>
<evidence type="ECO:0000256" key="1">
    <source>
        <dbReference type="SAM" id="MobiDB-lite"/>
    </source>
</evidence>